<reference evidence="1 2" key="1">
    <citation type="submission" date="2019-08" db="EMBL/GenBank/DDBJ databases">
        <title>Whole genome of Aphis craccivora.</title>
        <authorList>
            <person name="Voronova N.V."/>
            <person name="Shulinski R.S."/>
            <person name="Bandarenka Y.V."/>
            <person name="Zhorov D.G."/>
            <person name="Warner D."/>
        </authorList>
    </citation>
    <scope>NUCLEOTIDE SEQUENCE [LARGE SCALE GENOMIC DNA]</scope>
    <source>
        <strain evidence="1">180601</strain>
        <tissue evidence="1">Whole Body</tissue>
    </source>
</reference>
<sequence>MYGRIRINNNVCLGSRVYTSRHWICGHVSVYYIQLNVTLQPPEPTCMRRRRFGRAVNNPTSEKKYVKKPQNKPRNWINGQRPELENGIKIGTWNVRTLNKPGALQYLLDAIKKYNTNILALQEIRWPNHGNMKKEDKTIFY</sequence>
<dbReference type="AlphaFoldDB" id="A0A6G0W7Y9"/>
<feature type="non-terminal residue" evidence="1">
    <location>
        <position position="141"/>
    </location>
</feature>
<comment type="caution">
    <text evidence="1">The sequence shown here is derived from an EMBL/GenBank/DDBJ whole genome shotgun (WGS) entry which is preliminary data.</text>
</comment>
<protein>
    <submittedName>
        <fullName evidence="1">Craniofacial development protein 2-like</fullName>
    </submittedName>
</protein>
<dbReference type="Gene3D" id="3.60.10.10">
    <property type="entry name" value="Endonuclease/exonuclease/phosphatase"/>
    <property type="match status" value="1"/>
</dbReference>
<name>A0A6G0W7Y9_APHCR</name>
<gene>
    <name evidence="1" type="ORF">FWK35_00037826</name>
</gene>
<dbReference type="SUPFAM" id="SSF56219">
    <property type="entry name" value="DNase I-like"/>
    <property type="match status" value="1"/>
</dbReference>
<dbReference type="InterPro" id="IPR036691">
    <property type="entry name" value="Endo/exonu/phosph_ase_sf"/>
</dbReference>
<evidence type="ECO:0000313" key="2">
    <source>
        <dbReference type="Proteomes" id="UP000478052"/>
    </source>
</evidence>
<evidence type="ECO:0000313" key="1">
    <source>
        <dbReference type="EMBL" id="KAF0722622.1"/>
    </source>
</evidence>
<accession>A0A6G0W7Y9</accession>
<keyword evidence="2" id="KW-1185">Reference proteome</keyword>
<dbReference type="Proteomes" id="UP000478052">
    <property type="component" value="Unassembled WGS sequence"/>
</dbReference>
<organism evidence="1 2">
    <name type="scientific">Aphis craccivora</name>
    <name type="common">Cowpea aphid</name>
    <dbReference type="NCBI Taxonomy" id="307492"/>
    <lineage>
        <taxon>Eukaryota</taxon>
        <taxon>Metazoa</taxon>
        <taxon>Ecdysozoa</taxon>
        <taxon>Arthropoda</taxon>
        <taxon>Hexapoda</taxon>
        <taxon>Insecta</taxon>
        <taxon>Pterygota</taxon>
        <taxon>Neoptera</taxon>
        <taxon>Paraneoptera</taxon>
        <taxon>Hemiptera</taxon>
        <taxon>Sternorrhyncha</taxon>
        <taxon>Aphidomorpha</taxon>
        <taxon>Aphidoidea</taxon>
        <taxon>Aphididae</taxon>
        <taxon>Aphidini</taxon>
        <taxon>Aphis</taxon>
        <taxon>Aphis</taxon>
    </lineage>
</organism>
<dbReference type="EMBL" id="VUJU01009047">
    <property type="protein sequence ID" value="KAF0722622.1"/>
    <property type="molecule type" value="Genomic_DNA"/>
</dbReference>
<proteinExistence type="predicted"/>
<dbReference type="OrthoDB" id="6627812at2759"/>